<evidence type="ECO:0000313" key="2">
    <source>
        <dbReference type="Proteomes" id="UP000318081"/>
    </source>
</evidence>
<dbReference type="Proteomes" id="UP000318081">
    <property type="component" value="Chromosome"/>
</dbReference>
<keyword evidence="2" id="KW-1185">Reference proteome</keyword>
<gene>
    <name evidence="1" type="ORF">TBK1r_09970</name>
</gene>
<reference evidence="1 2" key="1">
    <citation type="submission" date="2019-02" db="EMBL/GenBank/DDBJ databases">
        <title>Deep-cultivation of Planctomycetes and their phenomic and genomic characterization uncovers novel biology.</title>
        <authorList>
            <person name="Wiegand S."/>
            <person name="Jogler M."/>
            <person name="Boedeker C."/>
            <person name="Pinto D."/>
            <person name="Vollmers J."/>
            <person name="Rivas-Marin E."/>
            <person name="Kohn T."/>
            <person name="Peeters S.H."/>
            <person name="Heuer A."/>
            <person name="Rast P."/>
            <person name="Oberbeckmann S."/>
            <person name="Bunk B."/>
            <person name="Jeske O."/>
            <person name="Meyerdierks A."/>
            <person name="Storesund J.E."/>
            <person name="Kallscheuer N."/>
            <person name="Luecker S."/>
            <person name="Lage O.M."/>
            <person name="Pohl T."/>
            <person name="Merkel B.J."/>
            <person name="Hornburger P."/>
            <person name="Mueller R.-W."/>
            <person name="Bruemmer F."/>
            <person name="Labrenz M."/>
            <person name="Spormann A.M."/>
            <person name="Op den Camp H."/>
            <person name="Overmann J."/>
            <person name="Amann R."/>
            <person name="Jetten M.S.M."/>
            <person name="Mascher T."/>
            <person name="Medema M.H."/>
            <person name="Devos D.P."/>
            <person name="Kaster A.-K."/>
            <person name="Ovreas L."/>
            <person name="Rohde M."/>
            <person name="Galperin M.Y."/>
            <person name="Jogler C."/>
        </authorList>
    </citation>
    <scope>NUCLEOTIDE SEQUENCE [LARGE SCALE GENOMIC DNA]</scope>
    <source>
        <strain evidence="1 2">TBK1r</strain>
    </source>
</reference>
<accession>A0ABX5XJB4</accession>
<dbReference type="PROSITE" id="PS51257">
    <property type="entry name" value="PROKAR_LIPOPROTEIN"/>
    <property type="match status" value="1"/>
</dbReference>
<evidence type="ECO:0000313" key="1">
    <source>
        <dbReference type="EMBL" id="QDV82072.1"/>
    </source>
</evidence>
<name>A0ABX5XJB4_9BACT</name>
<sequence>MSDRKINGADRLPFAATSVLAMMLLTTGCTTPSQPNVTATGTVHVSGEPLSGAVITLEPMRQTTGPNASAPVFDGRFQVPASAGLHGGTYRVRVAMIPAELLAKLPSEQAASLPPADSVIDPSFDAESQLTCELKPDQPNALAFVVEFLK</sequence>
<dbReference type="EMBL" id="CP036432">
    <property type="protein sequence ID" value="QDV82072.1"/>
    <property type="molecule type" value="Genomic_DNA"/>
</dbReference>
<evidence type="ECO:0008006" key="3">
    <source>
        <dbReference type="Google" id="ProtNLM"/>
    </source>
</evidence>
<protein>
    <recommendedName>
        <fullName evidence="3">Carboxypeptidase regulatory-like domain-containing protein</fullName>
    </recommendedName>
</protein>
<organism evidence="1 2">
    <name type="scientific">Stieleria magnilauensis</name>
    <dbReference type="NCBI Taxonomy" id="2527963"/>
    <lineage>
        <taxon>Bacteria</taxon>
        <taxon>Pseudomonadati</taxon>
        <taxon>Planctomycetota</taxon>
        <taxon>Planctomycetia</taxon>
        <taxon>Pirellulales</taxon>
        <taxon>Pirellulaceae</taxon>
        <taxon>Stieleria</taxon>
    </lineage>
</organism>
<proteinExistence type="predicted"/>